<dbReference type="GO" id="GO:0005506">
    <property type="term" value="F:iron ion binding"/>
    <property type="evidence" value="ECO:0007669"/>
    <property type="project" value="InterPro"/>
</dbReference>
<dbReference type="GO" id="GO:0009055">
    <property type="term" value="F:electron transfer activity"/>
    <property type="evidence" value="ECO:0007669"/>
    <property type="project" value="InterPro"/>
</dbReference>
<evidence type="ECO:0000256" key="6">
    <source>
        <dbReference type="ARBA" id="ARBA00022982"/>
    </source>
</evidence>
<dbReference type="PANTHER" id="PTHR33751:SF9">
    <property type="entry name" value="CYTOCHROME C4"/>
    <property type="match status" value="1"/>
</dbReference>
<dbReference type="InterPro" id="IPR008168">
    <property type="entry name" value="Cyt_C_IC"/>
</dbReference>
<dbReference type="GO" id="GO:0020037">
    <property type="term" value="F:heme binding"/>
    <property type="evidence" value="ECO:0007669"/>
    <property type="project" value="InterPro"/>
</dbReference>
<dbReference type="InterPro" id="IPR024167">
    <property type="entry name" value="Cytochrome_c4-like"/>
</dbReference>
<dbReference type="GO" id="GO:0042597">
    <property type="term" value="C:periplasmic space"/>
    <property type="evidence" value="ECO:0007669"/>
    <property type="project" value="UniProtKB-SubCell"/>
</dbReference>
<proteinExistence type="predicted"/>
<evidence type="ECO:0000256" key="5">
    <source>
        <dbReference type="ARBA" id="ARBA00022764"/>
    </source>
</evidence>
<evidence type="ECO:0000256" key="2">
    <source>
        <dbReference type="ARBA" id="ARBA00022448"/>
    </source>
</evidence>
<name>A0A450ZVL7_9GAMM</name>
<evidence type="ECO:0000256" key="9">
    <source>
        <dbReference type="PIRSR" id="PIRSR000005-2"/>
    </source>
</evidence>
<keyword evidence="3 8" id="KW-0349">Heme</keyword>
<dbReference type="InterPro" id="IPR009056">
    <property type="entry name" value="Cyt_c-like_dom"/>
</dbReference>
<dbReference type="InterPro" id="IPR036909">
    <property type="entry name" value="Cyt_c-like_dom_sf"/>
</dbReference>
<dbReference type="EMBL" id="CAADFT010000024">
    <property type="protein sequence ID" value="VFK43260.1"/>
    <property type="molecule type" value="Genomic_DNA"/>
</dbReference>
<evidence type="ECO:0000256" key="10">
    <source>
        <dbReference type="SAM" id="SignalP"/>
    </source>
</evidence>
<evidence type="ECO:0000256" key="8">
    <source>
        <dbReference type="PIRSR" id="PIRSR000005-1"/>
    </source>
</evidence>
<comment type="subcellular location">
    <subcellularLocation>
        <location evidence="1">Periplasm</location>
    </subcellularLocation>
</comment>
<feature type="signal peptide" evidence="10">
    <location>
        <begin position="1"/>
        <end position="20"/>
    </location>
</feature>
<feature type="domain" description="Cytochrome c" evidence="11">
    <location>
        <begin position="29"/>
        <end position="108"/>
    </location>
</feature>
<dbReference type="InterPro" id="IPR050597">
    <property type="entry name" value="Cytochrome_c_Oxidase_Subunit"/>
</dbReference>
<evidence type="ECO:0000256" key="4">
    <source>
        <dbReference type="ARBA" id="ARBA00022723"/>
    </source>
</evidence>
<protein>
    <submittedName>
        <fullName evidence="14">Cytochrome c553</fullName>
    </submittedName>
</protein>
<feature type="binding site" description="covalent" evidence="8">
    <location>
        <position position="140"/>
    </location>
    <ligand>
        <name>heme c</name>
        <dbReference type="ChEBI" id="CHEBI:61717"/>
        <label>2</label>
    </ligand>
</feature>
<organism evidence="14">
    <name type="scientific">Candidatus Kentrum sp. TC</name>
    <dbReference type="NCBI Taxonomy" id="2126339"/>
    <lineage>
        <taxon>Bacteria</taxon>
        <taxon>Pseudomonadati</taxon>
        <taxon>Pseudomonadota</taxon>
        <taxon>Gammaproteobacteria</taxon>
        <taxon>Candidatus Kentrum</taxon>
    </lineage>
</organism>
<evidence type="ECO:0000259" key="11">
    <source>
        <dbReference type="PROSITE" id="PS51007"/>
    </source>
</evidence>
<dbReference type="PIRSF" id="PIRSF000005">
    <property type="entry name" value="Cytochrome_c4"/>
    <property type="match status" value="1"/>
</dbReference>
<dbReference type="PRINTS" id="PR00605">
    <property type="entry name" value="CYTCHROMECIC"/>
</dbReference>
<evidence type="ECO:0000313" key="13">
    <source>
        <dbReference type="EMBL" id="VFK43654.1"/>
    </source>
</evidence>
<keyword evidence="6" id="KW-0249">Electron transport</keyword>
<dbReference type="PANTHER" id="PTHR33751">
    <property type="entry name" value="CBB3-TYPE CYTOCHROME C OXIDASE SUBUNIT FIXP"/>
    <property type="match status" value="1"/>
</dbReference>
<dbReference type="PROSITE" id="PS51007">
    <property type="entry name" value="CYTC"/>
    <property type="match status" value="2"/>
</dbReference>
<evidence type="ECO:0000256" key="1">
    <source>
        <dbReference type="ARBA" id="ARBA00004418"/>
    </source>
</evidence>
<reference evidence="14" key="1">
    <citation type="submission" date="2019-02" db="EMBL/GenBank/DDBJ databases">
        <authorList>
            <person name="Gruber-Vodicka R. H."/>
            <person name="Seah K. B. B."/>
        </authorList>
    </citation>
    <scope>NUCLEOTIDE SEQUENCE</scope>
    <source>
        <strain evidence="13">BECK_BZ123</strain>
        <strain evidence="12">BECK_BZ125</strain>
        <strain evidence="14">BECK_BZ126</strain>
    </source>
</reference>
<keyword evidence="10" id="KW-0732">Signal</keyword>
<feature type="binding site" description="axial binding residue" evidence="9">
    <location>
        <position position="144"/>
    </location>
    <ligand>
        <name>heme c</name>
        <dbReference type="ChEBI" id="CHEBI:61717"/>
        <label>2</label>
    </ligand>
    <ligandPart>
        <name>Fe</name>
        <dbReference type="ChEBI" id="CHEBI:18248"/>
    </ligandPart>
</feature>
<dbReference type="EMBL" id="CAADFS010000017">
    <property type="protein sequence ID" value="VFK43654.1"/>
    <property type="molecule type" value="Genomic_DNA"/>
</dbReference>
<keyword evidence="7 9" id="KW-0408">Iron</keyword>
<evidence type="ECO:0000256" key="3">
    <source>
        <dbReference type="ARBA" id="ARBA00022617"/>
    </source>
</evidence>
<comment type="PTM">
    <text evidence="8">Binds 2 heme c groups covalently per subunit.</text>
</comment>
<evidence type="ECO:0000313" key="12">
    <source>
        <dbReference type="EMBL" id="VFK43260.1"/>
    </source>
</evidence>
<dbReference type="Gene3D" id="1.10.760.10">
    <property type="entry name" value="Cytochrome c-like domain"/>
    <property type="match status" value="2"/>
</dbReference>
<evidence type="ECO:0000313" key="14">
    <source>
        <dbReference type="EMBL" id="VFK57803.1"/>
    </source>
</evidence>
<accession>A0A450ZVL7</accession>
<keyword evidence="4 9" id="KW-0479">Metal-binding</keyword>
<feature type="binding site" description="covalent" evidence="8">
    <location>
        <position position="143"/>
    </location>
    <ligand>
        <name>heme c</name>
        <dbReference type="ChEBI" id="CHEBI:61717"/>
        <label>2</label>
    </ligand>
</feature>
<dbReference type="SUPFAM" id="SSF46626">
    <property type="entry name" value="Cytochrome c"/>
    <property type="match status" value="2"/>
</dbReference>
<dbReference type="Pfam" id="PF00034">
    <property type="entry name" value="Cytochrom_C"/>
    <property type="match status" value="2"/>
</dbReference>
<dbReference type="EMBL" id="CAADFW010000020">
    <property type="protein sequence ID" value="VFK57803.1"/>
    <property type="molecule type" value="Genomic_DNA"/>
</dbReference>
<keyword evidence="2" id="KW-0813">Transport</keyword>
<keyword evidence="5" id="KW-0574">Periplasm</keyword>
<feature type="domain" description="Cytochrome c" evidence="11">
    <location>
        <begin position="119"/>
        <end position="210"/>
    </location>
</feature>
<sequence>MKNIFLTSLLVLSVTTLVSAAESMATPSGDIEAGKAKSAVCAGCHGADGNSPSSQFPKLAGQHASYLLKQINDFRAATHRTSAVMQPFAMGQSIEDMKNIVAYFAAQEKAPQYAMGDSEKLALGEKIYRGGNFDTKLPACMSCHGPAGDGNELAIFPALTGQHAAYTKAQLEAFRSGTRKNDLKSMMRTIAARMTDREIDAVSQYIAGLQ</sequence>
<feature type="chain" id="PRO_5036113594" evidence="10">
    <location>
        <begin position="21"/>
        <end position="210"/>
    </location>
</feature>
<dbReference type="AlphaFoldDB" id="A0A450ZVL7"/>
<gene>
    <name evidence="13" type="ORF">BECKTC1821D_GA0114238_101728</name>
    <name evidence="12" type="ORF">BECKTC1821E_GA0114239_102412</name>
    <name evidence="14" type="ORF">BECKTC1821F_GA0114240_102029</name>
</gene>
<feature type="binding site" description="covalent" evidence="8">
    <location>
        <position position="41"/>
    </location>
    <ligand>
        <name>heme c</name>
        <dbReference type="ChEBI" id="CHEBI:61717"/>
        <label>1</label>
    </ligand>
</feature>
<feature type="binding site" description="axial binding residue" evidence="9">
    <location>
        <position position="45"/>
    </location>
    <ligand>
        <name>heme c</name>
        <dbReference type="ChEBI" id="CHEBI:61717"/>
        <label>1</label>
    </ligand>
    <ligandPart>
        <name>Fe</name>
        <dbReference type="ChEBI" id="CHEBI:18248"/>
    </ligandPart>
</feature>
<feature type="binding site" description="axial binding residue" evidence="9">
    <location>
        <position position="85"/>
    </location>
    <ligand>
        <name>heme c</name>
        <dbReference type="ChEBI" id="CHEBI:61717"/>
        <label>1</label>
    </ligand>
    <ligandPart>
        <name>Fe</name>
        <dbReference type="ChEBI" id="CHEBI:18248"/>
    </ligandPart>
</feature>
<feature type="binding site" description="axial binding residue" evidence="9">
    <location>
        <position position="187"/>
    </location>
    <ligand>
        <name>heme c</name>
        <dbReference type="ChEBI" id="CHEBI:61717"/>
        <label>2</label>
    </ligand>
    <ligandPart>
        <name>Fe</name>
        <dbReference type="ChEBI" id="CHEBI:18248"/>
    </ligandPart>
</feature>
<feature type="binding site" description="covalent" evidence="8">
    <location>
        <position position="44"/>
    </location>
    <ligand>
        <name>heme c</name>
        <dbReference type="ChEBI" id="CHEBI:61717"/>
        <label>1</label>
    </ligand>
</feature>
<evidence type="ECO:0000256" key="7">
    <source>
        <dbReference type="ARBA" id="ARBA00023004"/>
    </source>
</evidence>